<feature type="transmembrane region" description="Helical" evidence="1">
    <location>
        <begin position="397"/>
        <end position="420"/>
    </location>
</feature>
<feature type="transmembrane region" description="Helical" evidence="1">
    <location>
        <begin position="16"/>
        <end position="38"/>
    </location>
</feature>
<dbReference type="EMBL" id="JHQK01000004">
    <property type="protein sequence ID" value="KHN67468.1"/>
    <property type="molecule type" value="Genomic_DNA"/>
</dbReference>
<feature type="transmembrane region" description="Helical" evidence="1">
    <location>
        <begin position="202"/>
        <end position="224"/>
    </location>
</feature>
<keyword evidence="2" id="KW-0808">Transferase</keyword>
<keyword evidence="2" id="KW-0418">Kinase</keyword>
<reference evidence="2 3" key="1">
    <citation type="submission" date="2014-03" db="EMBL/GenBank/DDBJ databases">
        <title>Genome sequence of the diesel-degrader and plant-growth promoter Acinetobacter oleivorans PF-1 isolated from the roots of poplar tree.</title>
        <authorList>
            <person name="Gkorezis P."/>
            <person name="van Hamme J."/>
            <person name="Rineau F."/>
            <person name="Vangronsveld J."/>
            <person name="Francetti A."/>
        </authorList>
    </citation>
    <scope>NUCLEOTIDE SEQUENCE [LARGE SCALE GENOMIC DNA]</scope>
    <source>
        <strain evidence="2 3">PF1</strain>
    </source>
</reference>
<proteinExistence type="predicted"/>
<dbReference type="Proteomes" id="UP000031012">
    <property type="component" value="Unassembled WGS sequence"/>
</dbReference>
<dbReference type="GO" id="GO:0016301">
    <property type="term" value="F:kinase activity"/>
    <property type="evidence" value="ECO:0007669"/>
    <property type="project" value="UniProtKB-KW"/>
</dbReference>
<evidence type="ECO:0000313" key="2">
    <source>
        <dbReference type="EMBL" id="KHN67468.1"/>
    </source>
</evidence>
<keyword evidence="1" id="KW-0472">Membrane</keyword>
<name>A0A0B2UDL0_9GAMM</name>
<sequence length="534" mass="59659">MKVRSDIMKLAKSMHTWVGVCAGILLFICFFAGGLSMFQHHISKWATPTQQVLPKVSPDQYNELIQKVQAAYPAVQKNFTLNLSSNEFHYAPITWSEYERGDGFNAAQSTWMASLDEKGHLIVAQENLSKAGWLIEQLHETAGIPGMAGHHGLGLYVMGVVSILYFLALLSGVIILLPTLVKDYFIIRPGKNKKRFWLDTHNVIGITSLPFHIIISISVIVFAFHDFFYDAIGQLALKGQPVFQRSPPALIQPKQTQIDVQQILAQAKKVAPEYSVDYIQFSGLDKPEKANARIALYSSDQMLRGANQDFMRMNPYAVEHFNHKGINTQTDAGNKLINAMFSLHFGSFGGTGVRWVYFVLGIGGAFLFYTGNILWVETRARKQKRAEDPVPVQRKDVVFLANLTIGACLGCVLAVVSTMLASRWLFAALNIESMNHLFMYGYYAIFLLTLIYTFVIGYAKALPQLLLTLVLVLFAIPLTSLAAYLIPQSGLWVHGGEILVVDVLAIIFAFAFWRFYQQAQDRLKSAPTGSLWAS</sequence>
<dbReference type="AlphaFoldDB" id="A0A0B2UDL0"/>
<keyword evidence="1" id="KW-0812">Transmembrane</keyword>
<evidence type="ECO:0000256" key="1">
    <source>
        <dbReference type="SAM" id="Phobius"/>
    </source>
</evidence>
<gene>
    <name evidence="2" type="ORF">DH17_12420</name>
</gene>
<feature type="transmembrane region" description="Helical" evidence="1">
    <location>
        <begin position="355"/>
        <end position="376"/>
    </location>
</feature>
<feature type="transmembrane region" description="Helical" evidence="1">
    <location>
        <begin position="155"/>
        <end position="181"/>
    </location>
</feature>
<comment type="caution">
    <text evidence="2">The sequence shown here is derived from an EMBL/GenBank/DDBJ whole genome shotgun (WGS) entry which is preliminary data.</text>
</comment>
<organism evidence="2 3">
    <name type="scientific">Acinetobacter oleivorans</name>
    <dbReference type="NCBI Taxonomy" id="1148157"/>
    <lineage>
        <taxon>Bacteria</taxon>
        <taxon>Pseudomonadati</taxon>
        <taxon>Pseudomonadota</taxon>
        <taxon>Gammaproteobacteria</taxon>
        <taxon>Moraxellales</taxon>
        <taxon>Moraxellaceae</taxon>
        <taxon>Acinetobacter</taxon>
    </lineage>
</organism>
<protein>
    <submittedName>
        <fullName evidence="2">Histidine kinase</fullName>
    </submittedName>
</protein>
<keyword evidence="1" id="KW-1133">Transmembrane helix</keyword>
<dbReference type="InterPro" id="IPR005625">
    <property type="entry name" value="PepSY-ass_TM"/>
</dbReference>
<feature type="transmembrane region" description="Helical" evidence="1">
    <location>
        <begin position="466"/>
        <end position="486"/>
    </location>
</feature>
<feature type="transmembrane region" description="Helical" evidence="1">
    <location>
        <begin position="440"/>
        <end position="459"/>
    </location>
</feature>
<evidence type="ECO:0000313" key="3">
    <source>
        <dbReference type="Proteomes" id="UP000031012"/>
    </source>
</evidence>
<dbReference type="PANTHER" id="PTHR34219">
    <property type="entry name" value="IRON-REGULATED INNER MEMBRANE PROTEIN-RELATED"/>
    <property type="match status" value="1"/>
</dbReference>
<accession>A0A0B2UDL0</accession>
<dbReference type="PANTHER" id="PTHR34219:SF9">
    <property type="entry name" value="IRON-REGULATED INNER MEMBRANE PROTEIN"/>
    <property type="match status" value="1"/>
</dbReference>
<feature type="transmembrane region" description="Helical" evidence="1">
    <location>
        <begin position="498"/>
        <end position="516"/>
    </location>
</feature>
<dbReference type="Pfam" id="PF03929">
    <property type="entry name" value="PepSY_TM"/>
    <property type="match status" value="1"/>
</dbReference>